<gene>
    <name evidence="2" type="ORF">glysoja_046061</name>
</gene>
<sequence length="160" mass="18145">MGAKEEYGVGVVVASRKRWREGKGKRREEERRGSDARRRGTYAKRWGGAGVQVDLEEEASDGDRHRRREEGGGDHAPLVATSKHRDLEGYLLDENGVHLVMELYEGEELFNRIVVRCHYIERVAAAVTKTIVKVVHVRSAALICGFFSLLDLNLREKTEN</sequence>
<dbReference type="Proteomes" id="UP000053555">
    <property type="component" value="Unassembled WGS sequence"/>
</dbReference>
<evidence type="ECO:0000256" key="1">
    <source>
        <dbReference type="SAM" id="MobiDB-lite"/>
    </source>
</evidence>
<dbReference type="EMBL" id="KN664983">
    <property type="protein sequence ID" value="KHN09921.1"/>
    <property type="molecule type" value="Genomic_DNA"/>
</dbReference>
<dbReference type="Gene3D" id="3.30.200.20">
    <property type="entry name" value="Phosphorylase Kinase, domain 1"/>
    <property type="match status" value="1"/>
</dbReference>
<evidence type="ECO:0000313" key="2">
    <source>
        <dbReference type="EMBL" id="KHN09921.1"/>
    </source>
</evidence>
<proteinExistence type="predicted"/>
<dbReference type="EC" id="2.7.11.1" evidence="2"/>
<reference evidence="2" key="1">
    <citation type="submission" date="2014-07" db="EMBL/GenBank/DDBJ databases">
        <title>Identification of a novel salt tolerance gene in wild soybean by whole-genome sequencing.</title>
        <authorList>
            <person name="Lam H.-M."/>
            <person name="Qi X."/>
            <person name="Li M.-W."/>
            <person name="Liu X."/>
            <person name="Xie M."/>
            <person name="Ni M."/>
            <person name="Xu X."/>
        </authorList>
    </citation>
    <scope>NUCLEOTIDE SEQUENCE [LARGE SCALE GENOMIC DNA]</scope>
    <source>
        <tissue evidence="2">Root</tissue>
    </source>
</reference>
<keyword evidence="2" id="KW-0808">Transferase</keyword>
<dbReference type="GO" id="GO:0004674">
    <property type="term" value="F:protein serine/threonine kinase activity"/>
    <property type="evidence" value="ECO:0007669"/>
    <property type="project" value="UniProtKB-EC"/>
</dbReference>
<feature type="region of interest" description="Disordered" evidence="1">
    <location>
        <begin position="18"/>
        <end position="79"/>
    </location>
</feature>
<name>A0A0B2PKL1_GLYSO</name>
<accession>A0A0B2PKL1</accession>
<keyword evidence="2" id="KW-0418">Kinase</keyword>
<dbReference type="Gene3D" id="1.10.510.10">
    <property type="entry name" value="Transferase(Phosphotransferase) domain 1"/>
    <property type="match status" value="1"/>
</dbReference>
<organism evidence="2">
    <name type="scientific">Glycine soja</name>
    <name type="common">Wild soybean</name>
    <dbReference type="NCBI Taxonomy" id="3848"/>
    <lineage>
        <taxon>Eukaryota</taxon>
        <taxon>Viridiplantae</taxon>
        <taxon>Streptophyta</taxon>
        <taxon>Embryophyta</taxon>
        <taxon>Tracheophyta</taxon>
        <taxon>Spermatophyta</taxon>
        <taxon>Magnoliopsida</taxon>
        <taxon>eudicotyledons</taxon>
        <taxon>Gunneridae</taxon>
        <taxon>Pentapetalae</taxon>
        <taxon>rosids</taxon>
        <taxon>fabids</taxon>
        <taxon>Fabales</taxon>
        <taxon>Fabaceae</taxon>
        <taxon>Papilionoideae</taxon>
        <taxon>50 kb inversion clade</taxon>
        <taxon>NPAAA clade</taxon>
        <taxon>indigoferoid/millettioid clade</taxon>
        <taxon>Phaseoleae</taxon>
        <taxon>Glycine</taxon>
        <taxon>Glycine subgen. Soja</taxon>
    </lineage>
</organism>
<feature type="compositionally biased region" description="Basic and acidic residues" evidence="1">
    <location>
        <begin position="61"/>
        <end position="73"/>
    </location>
</feature>
<dbReference type="AlphaFoldDB" id="A0A0B2PKL1"/>
<feature type="compositionally biased region" description="Basic and acidic residues" evidence="1">
    <location>
        <begin position="26"/>
        <end position="38"/>
    </location>
</feature>
<protein>
    <submittedName>
        <fullName evidence="2">Calcium-dependent protein kinase 32</fullName>
        <ecNumber evidence="2">2.7.11.1</ecNumber>
    </submittedName>
</protein>